<dbReference type="InterPro" id="IPR058624">
    <property type="entry name" value="MdtA-like_HH"/>
</dbReference>
<evidence type="ECO:0000256" key="8">
    <source>
        <dbReference type="SAM" id="Phobius"/>
    </source>
</evidence>
<dbReference type="InterPro" id="IPR058626">
    <property type="entry name" value="MdtA-like_b-barrel"/>
</dbReference>
<dbReference type="InterPro" id="IPR058627">
    <property type="entry name" value="MdtA-like_C"/>
</dbReference>
<evidence type="ECO:0000256" key="5">
    <source>
        <dbReference type="ARBA" id="ARBA00022519"/>
    </source>
</evidence>
<dbReference type="OrthoDB" id="9783047at2"/>
<dbReference type="Proteomes" id="UP000006697">
    <property type="component" value="Chromosome"/>
</dbReference>
<gene>
    <name evidence="13" type="ordered locus">HEAR1042</name>
</gene>
<dbReference type="InterPro" id="IPR058625">
    <property type="entry name" value="MdtA-like_BSH"/>
</dbReference>
<feature type="domain" description="Multidrug resistance protein MdtA-like barrel-sandwich hybrid" evidence="10">
    <location>
        <begin position="65"/>
        <end position="198"/>
    </location>
</feature>
<dbReference type="Pfam" id="PF25967">
    <property type="entry name" value="RND-MFP_C"/>
    <property type="match status" value="1"/>
</dbReference>
<dbReference type="SUPFAM" id="SSF111369">
    <property type="entry name" value="HlyD-like secretion proteins"/>
    <property type="match status" value="1"/>
</dbReference>
<dbReference type="Pfam" id="PF25944">
    <property type="entry name" value="Beta-barrel_RND"/>
    <property type="match status" value="1"/>
</dbReference>
<feature type="domain" description="Multidrug resistance protein MdtA-like beta-barrel" evidence="11">
    <location>
        <begin position="211"/>
        <end position="288"/>
    </location>
</feature>
<evidence type="ECO:0000259" key="12">
    <source>
        <dbReference type="Pfam" id="PF25967"/>
    </source>
</evidence>
<dbReference type="EMBL" id="CU207211">
    <property type="protein sequence ID" value="CAL61222.1"/>
    <property type="molecule type" value="Genomic_DNA"/>
</dbReference>
<evidence type="ECO:0000256" key="4">
    <source>
        <dbReference type="ARBA" id="ARBA00022475"/>
    </source>
</evidence>
<comment type="similarity">
    <text evidence="2">Belongs to the membrane fusion protein (MFP) (TC 8.A.1) family.</text>
</comment>
<keyword evidence="6 8" id="KW-0472">Membrane</keyword>
<dbReference type="InterPro" id="IPR006143">
    <property type="entry name" value="RND_pump_MFP"/>
</dbReference>
<feature type="transmembrane region" description="Helical" evidence="8">
    <location>
        <begin position="7"/>
        <end position="25"/>
    </location>
</feature>
<keyword evidence="8" id="KW-0812">Transmembrane</keyword>
<dbReference type="Gene3D" id="1.10.287.470">
    <property type="entry name" value="Helix hairpin bin"/>
    <property type="match status" value="1"/>
</dbReference>
<dbReference type="AlphaFoldDB" id="A4G3Y5"/>
<sequence length="382" mass="40741">MQQKRKYLLIGAGIVVLGLIAYFGLRDTSERNKKPDNIQIVKTALAEQKTISIKAFANGYVTAINTVDVRPKVQNIVRTIHVREGQFVKAGQLLFTLDERSDQSNVAKAQAELAAGQSDLADAELALKRNEDLLSRNFVSQAVVDTARNKVAALRNTSKANRAIAESSNITLSDNRIAASISGRIGIISVHPGSLAQPSGDPMVTISQLDPIAVSFTLPERELANITATYPQGNAPVTARLPGQPEMTGKLIFIDNAADTQSGTIRMKAQFDNAAQKLWPGSFVNVSLVSRNVSHAVLVPAQAVVTGPIDKFIYVVQPDATVKEQKVDVVAIEEGQAAVIGLDAGARVVVEGTQNLRPGSKISEARDKSAAPVKSSPGASTY</sequence>
<evidence type="ECO:0000256" key="7">
    <source>
        <dbReference type="SAM" id="MobiDB-lite"/>
    </source>
</evidence>
<feature type="domain" description="Multidrug resistance protein MdtA-like C-terminal permuted SH3" evidence="12">
    <location>
        <begin position="296"/>
        <end position="354"/>
    </location>
</feature>
<keyword evidence="5" id="KW-0997">Cell inner membrane</keyword>
<comment type="subcellular location">
    <subcellularLocation>
        <location evidence="1">Cell membrane</location>
    </subcellularLocation>
</comment>
<evidence type="ECO:0000259" key="9">
    <source>
        <dbReference type="Pfam" id="PF25876"/>
    </source>
</evidence>
<feature type="domain" description="Multidrug resistance protein MdtA-like alpha-helical hairpin" evidence="9">
    <location>
        <begin position="106"/>
        <end position="172"/>
    </location>
</feature>
<dbReference type="Gene3D" id="2.40.30.170">
    <property type="match status" value="1"/>
</dbReference>
<accession>A4G3Y5</accession>
<dbReference type="Gene3D" id="2.40.420.20">
    <property type="match status" value="1"/>
</dbReference>
<dbReference type="HOGENOM" id="CLU_018816_2_0_4"/>
<dbReference type="KEGG" id="har:HEAR1042"/>
<evidence type="ECO:0000256" key="2">
    <source>
        <dbReference type="ARBA" id="ARBA00009477"/>
    </source>
</evidence>
<dbReference type="GO" id="GO:0015562">
    <property type="term" value="F:efflux transmembrane transporter activity"/>
    <property type="evidence" value="ECO:0007669"/>
    <property type="project" value="TreeGrafter"/>
</dbReference>
<evidence type="ECO:0000256" key="3">
    <source>
        <dbReference type="ARBA" id="ARBA00022448"/>
    </source>
</evidence>
<evidence type="ECO:0000256" key="6">
    <source>
        <dbReference type="ARBA" id="ARBA00023136"/>
    </source>
</evidence>
<protein>
    <submittedName>
        <fullName evidence="13">Secretion protein HlyD</fullName>
    </submittedName>
</protein>
<evidence type="ECO:0000313" key="13">
    <source>
        <dbReference type="EMBL" id="CAL61222.1"/>
    </source>
</evidence>
<dbReference type="PANTHER" id="PTHR30469:SF36">
    <property type="entry name" value="BLL3903 PROTEIN"/>
    <property type="match status" value="1"/>
</dbReference>
<dbReference type="Gene3D" id="2.40.50.100">
    <property type="match status" value="1"/>
</dbReference>
<keyword evidence="8" id="KW-1133">Transmembrane helix</keyword>
<evidence type="ECO:0000313" key="14">
    <source>
        <dbReference type="Proteomes" id="UP000006697"/>
    </source>
</evidence>
<evidence type="ECO:0000259" key="11">
    <source>
        <dbReference type="Pfam" id="PF25944"/>
    </source>
</evidence>
<organism evidence="13 14">
    <name type="scientific">Herminiimonas arsenicoxydans</name>
    <dbReference type="NCBI Taxonomy" id="204773"/>
    <lineage>
        <taxon>Bacteria</taxon>
        <taxon>Pseudomonadati</taxon>
        <taxon>Pseudomonadota</taxon>
        <taxon>Betaproteobacteria</taxon>
        <taxon>Burkholderiales</taxon>
        <taxon>Oxalobacteraceae</taxon>
        <taxon>Herminiimonas</taxon>
    </lineage>
</organism>
<keyword evidence="14" id="KW-1185">Reference proteome</keyword>
<dbReference type="GO" id="GO:1990281">
    <property type="term" value="C:efflux pump complex"/>
    <property type="evidence" value="ECO:0007669"/>
    <property type="project" value="TreeGrafter"/>
</dbReference>
<dbReference type="PANTHER" id="PTHR30469">
    <property type="entry name" value="MULTIDRUG RESISTANCE PROTEIN MDTA"/>
    <property type="match status" value="1"/>
</dbReference>
<dbReference type="Pfam" id="PF25917">
    <property type="entry name" value="BSH_RND"/>
    <property type="match status" value="1"/>
</dbReference>
<reference evidence="13 14" key="1">
    <citation type="journal article" date="2007" name="PLoS Genet.">
        <title>A tale of two oxidation states: bacterial colonization of arsenic-rich environments.</title>
        <authorList>
            <person name="Muller D."/>
            <person name="Medigue C."/>
            <person name="Koechler S."/>
            <person name="Barbe V."/>
            <person name="Barakat M."/>
            <person name="Talla E."/>
            <person name="Bonnefoy V."/>
            <person name="Krin E."/>
            <person name="Arsene-Ploetze F."/>
            <person name="Carapito C."/>
            <person name="Chandler M."/>
            <person name="Cournoyer B."/>
            <person name="Cruveiller S."/>
            <person name="Dossat C."/>
            <person name="Duval S."/>
            <person name="Heymann M."/>
            <person name="Leize E."/>
            <person name="Lieutaud A."/>
            <person name="Lievremont D."/>
            <person name="Makita Y."/>
            <person name="Mangenot S."/>
            <person name="Nitschke W."/>
            <person name="Ortet P."/>
            <person name="Perdrial N."/>
            <person name="Schoepp B."/>
            <person name="Siguier N."/>
            <person name="Simeonova D.D."/>
            <person name="Rouy Z."/>
            <person name="Segurens B."/>
            <person name="Turlin E."/>
            <person name="Vallenet D."/>
            <person name="Van Dorsselaer A."/>
            <person name="Weiss S."/>
            <person name="Weissenbach J."/>
            <person name="Lett M.C."/>
            <person name="Danchin A."/>
            <person name="Bertin P.N."/>
        </authorList>
    </citation>
    <scope>NUCLEOTIDE SEQUENCE [LARGE SCALE GENOMIC DNA]</scope>
    <source>
        <strain evidence="14">ULPAs1</strain>
    </source>
</reference>
<evidence type="ECO:0000259" key="10">
    <source>
        <dbReference type="Pfam" id="PF25917"/>
    </source>
</evidence>
<dbReference type="Pfam" id="PF25876">
    <property type="entry name" value="HH_MFP_RND"/>
    <property type="match status" value="1"/>
</dbReference>
<dbReference type="STRING" id="204773.HEAR1042"/>
<feature type="region of interest" description="Disordered" evidence="7">
    <location>
        <begin position="359"/>
        <end position="382"/>
    </location>
</feature>
<proteinExistence type="inferred from homology"/>
<dbReference type="eggNOG" id="COG0845">
    <property type="taxonomic scope" value="Bacteria"/>
</dbReference>
<name>A4G3Y5_HERAR</name>
<evidence type="ECO:0000256" key="1">
    <source>
        <dbReference type="ARBA" id="ARBA00004236"/>
    </source>
</evidence>
<keyword evidence="4" id="KW-1003">Cell membrane</keyword>
<dbReference type="NCBIfam" id="TIGR01730">
    <property type="entry name" value="RND_mfp"/>
    <property type="match status" value="1"/>
</dbReference>
<keyword evidence="3" id="KW-0813">Transport</keyword>